<reference evidence="1 2" key="1">
    <citation type="submission" date="2019-08" db="EMBL/GenBank/DDBJ databases">
        <title>Whole genome sequencing of chitin degrading bacteria Chitinophaga pinensis YS16.</title>
        <authorList>
            <person name="Singh R.P."/>
            <person name="Manchanda G."/>
            <person name="Maurya I.K."/>
            <person name="Joshi N.K."/>
            <person name="Srivastava A.K."/>
        </authorList>
    </citation>
    <scope>NUCLEOTIDE SEQUENCE [LARGE SCALE GENOMIC DNA]</scope>
    <source>
        <strain evidence="1 2">YS-16</strain>
    </source>
</reference>
<dbReference type="InterPro" id="IPR036102">
    <property type="entry name" value="OsmC/Ohrsf"/>
</dbReference>
<evidence type="ECO:0000313" key="2">
    <source>
        <dbReference type="Proteomes" id="UP000318815"/>
    </source>
</evidence>
<dbReference type="Pfam" id="PF02566">
    <property type="entry name" value="OsmC"/>
    <property type="match status" value="1"/>
</dbReference>
<keyword evidence="2" id="KW-1185">Reference proteome</keyword>
<accession>A0A5C6LW38</accession>
<dbReference type="RefSeq" id="WP_146304964.1">
    <property type="nucleotide sequence ID" value="NZ_VOHS01000007.1"/>
</dbReference>
<dbReference type="AlphaFoldDB" id="A0A5C6LW38"/>
<comment type="caution">
    <text evidence="1">The sequence shown here is derived from an EMBL/GenBank/DDBJ whole genome shotgun (WGS) entry which is preliminary data.</text>
</comment>
<dbReference type="EMBL" id="VOHS01000007">
    <property type="protein sequence ID" value="TWW00808.1"/>
    <property type="molecule type" value="Genomic_DNA"/>
</dbReference>
<dbReference type="InterPro" id="IPR015946">
    <property type="entry name" value="KH_dom-like_a/b"/>
</dbReference>
<evidence type="ECO:0000313" key="1">
    <source>
        <dbReference type="EMBL" id="TWW00808.1"/>
    </source>
</evidence>
<dbReference type="PANTHER" id="PTHR42830">
    <property type="entry name" value="OSMOTICALLY INDUCIBLE FAMILY PROTEIN"/>
    <property type="match status" value="1"/>
</dbReference>
<gene>
    <name evidence="1" type="ORF">FEF09_09955</name>
</gene>
<dbReference type="PANTHER" id="PTHR42830:SF2">
    <property type="entry name" value="OSMC_OHR FAMILY PROTEIN"/>
    <property type="match status" value="1"/>
</dbReference>
<dbReference type="InterPro" id="IPR003718">
    <property type="entry name" value="OsmC/Ohr_fam"/>
</dbReference>
<dbReference type="OrthoDB" id="9795405at2"/>
<dbReference type="InterPro" id="IPR052707">
    <property type="entry name" value="OsmC_Ohr_Peroxiredoxin"/>
</dbReference>
<dbReference type="Gene3D" id="3.30.300.20">
    <property type="match status" value="1"/>
</dbReference>
<proteinExistence type="predicted"/>
<organism evidence="1 2">
    <name type="scientific">Chitinophaga pinensis</name>
    <dbReference type="NCBI Taxonomy" id="79329"/>
    <lineage>
        <taxon>Bacteria</taxon>
        <taxon>Pseudomonadati</taxon>
        <taxon>Bacteroidota</taxon>
        <taxon>Chitinophagia</taxon>
        <taxon>Chitinophagales</taxon>
        <taxon>Chitinophagaceae</taxon>
        <taxon>Chitinophaga</taxon>
    </lineage>
</organism>
<sequence length="155" mass="17011">MKGTHHYKMTTRWTGNTGAGTAAYQAYERNHILQTDGKPEIPGSSDPSFRGDKTRYNPEEMLVASLSSCHMLWYLHLCAEAGVVVVDYVDHATGTMVETADGGGHFSGVTLYPEVTVKDAAMIDRANALHEKANQLCFIANSVKFPVHHEAKCKV</sequence>
<name>A0A5C6LW38_9BACT</name>
<dbReference type="SUPFAM" id="SSF82784">
    <property type="entry name" value="OsmC-like"/>
    <property type="match status" value="1"/>
</dbReference>
<protein>
    <submittedName>
        <fullName evidence="1">OsmC family protein</fullName>
    </submittedName>
</protein>
<dbReference type="Proteomes" id="UP000318815">
    <property type="component" value="Unassembled WGS sequence"/>
</dbReference>